<dbReference type="OrthoDB" id="9803889at2"/>
<dbReference type="InterPro" id="IPR003395">
    <property type="entry name" value="RecF/RecN/SMC_N"/>
</dbReference>
<comment type="subcellular location">
    <subcellularLocation>
        <location evidence="1 9 10">Cytoplasm</location>
    </subcellularLocation>
</comment>
<evidence type="ECO:0000256" key="9">
    <source>
        <dbReference type="HAMAP-Rule" id="MF_00365"/>
    </source>
</evidence>
<dbReference type="GO" id="GO:0003697">
    <property type="term" value="F:single-stranded DNA binding"/>
    <property type="evidence" value="ECO:0007669"/>
    <property type="project" value="UniProtKB-UniRule"/>
</dbReference>
<dbReference type="GO" id="GO:0005737">
    <property type="term" value="C:cytoplasm"/>
    <property type="evidence" value="ECO:0007669"/>
    <property type="project" value="UniProtKB-SubCell"/>
</dbReference>
<evidence type="ECO:0000256" key="2">
    <source>
        <dbReference type="ARBA" id="ARBA00008016"/>
    </source>
</evidence>
<dbReference type="NCBIfam" id="TIGR00611">
    <property type="entry name" value="recf"/>
    <property type="match status" value="1"/>
</dbReference>
<evidence type="ECO:0000256" key="3">
    <source>
        <dbReference type="ARBA" id="ARBA00020170"/>
    </source>
</evidence>
<dbReference type="InterPro" id="IPR018078">
    <property type="entry name" value="DNA-binding_RecF_CS"/>
</dbReference>
<dbReference type="SUPFAM" id="SSF52540">
    <property type="entry name" value="P-loop containing nucleoside triphosphate hydrolases"/>
    <property type="match status" value="1"/>
</dbReference>
<evidence type="ECO:0000313" key="13">
    <source>
        <dbReference type="Proteomes" id="UP000245535"/>
    </source>
</evidence>
<dbReference type="InterPro" id="IPR042174">
    <property type="entry name" value="RecF_2"/>
</dbReference>
<feature type="domain" description="RecF/RecN/SMC N-terminal" evidence="11">
    <location>
        <begin position="2"/>
        <end position="342"/>
    </location>
</feature>
<evidence type="ECO:0000256" key="4">
    <source>
        <dbReference type="ARBA" id="ARBA00022490"/>
    </source>
</evidence>
<dbReference type="PANTHER" id="PTHR32182">
    <property type="entry name" value="DNA REPLICATION AND REPAIR PROTEIN RECF"/>
    <property type="match status" value="1"/>
</dbReference>
<comment type="caution">
    <text evidence="12">The sequence shown here is derived from an EMBL/GenBank/DDBJ whole genome shotgun (WGS) entry which is preliminary data.</text>
</comment>
<evidence type="ECO:0000256" key="7">
    <source>
        <dbReference type="ARBA" id="ARBA00022840"/>
    </source>
</evidence>
<comment type="similarity">
    <text evidence="2 9 10">Belongs to the RecF family.</text>
</comment>
<keyword evidence="6 9" id="KW-0547">Nucleotide-binding</keyword>
<dbReference type="InterPro" id="IPR001238">
    <property type="entry name" value="DNA-binding_RecF"/>
</dbReference>
<evidence type="ECO:0000256" key="5">
    <source>
        <dbReference type="ARBA" id="ARBA00022705"/>
    </source>
</evidence>
<gene>
    <name evidence="9" type="primary">recF</name>
    <name evidence="12" type="ORF">BC781_109142</name>
</gene>
<keyword evidence="9 10" id="KW-0227">DNA damage</keyword>
<dbReference type="PROSITE" id="PS00617">
    <property type="entry name" value="RECF_1"/>
    <property type="match status" value="1"/>
</dbReference>
<protein>
    <recommendedName>
        <fullName evidence="3 9">DNA replication and repair protein RecF</fullName>
    </recommendedName>
</protein>
<sequence>MYLQQLSLLQFKNYEEAKFDFCEGINCLVGENGCGKTNLLDAIHYLSMTRSAFNPIEQQNVKHGQDHYMILGMFEKNNSKYKVNCGYFQQKKSFRVNKVEYDRLSEHIGVFPSVLIAPNDTDLVREGSEVRRKFFDSMISQTDRGYMQQLIQYNHVLKQRNSLLRMYEGRRVDPIVLQVYDGQLLKLAKSIHQKRSEFCAHFFELFIGNYNQLSNQKEAVQIQYRSEVGEEDYEERFTEAFEKDRVLLRTTKGIHRDDYVFKIDNYALKKYGSQGQQKSFVISLKLAQFDIVYRYTSSKPLLLLDDIFDKLDDFRIKQLLEMVATNKFGQIFITDARPERSRKLLEDVESEVQFTDVSRFRPMRKED</sequence>
<evidence type="ECO:0000256" key="1">
    <source>
        <dbReference type="ARBA" id="ARBA00004496"/>
    </source>
</evidence>
<proteinExistence type="inferred from homology"/>
<keyword evidence="9 10" id="KW-0742">SOS response</keyword>
<comment type="function">
    <text evidence="9 10">The RecF protein is involved in DNA metabolism; it is required for DNA replication and normal SOS inducibility. RecF binds preferentially to single-stranded, linear DNA. It also seems to bind ATP.</text>
</comment>
<dbReference type="GO" id="GO:0000731">
    <property type="term" value="P:DNA synthesis involved in DNA repair"/>
    <property type="evidence" value="ECO:0007669"/>
    <property type="project" value="TreeGrafter"/>
</dbReference>
<name>A0A315Z2V3_SEDFL</name>
<dbReference type="GO" id="GO:0006260">
    <property type="term" value="P:DNA replication"/>
    <property type="evidence" value="ECO:0007669"/>
    <property type="project" value="UniProtKB-UniRule"/>
</dbReference>
<dbReference type="InterPro" id="IPR027417">
    <property type="entry name" value="P-loop_NTPase"/>
</dbReference>
<keyword evidence="4 9" id="KW-0963">Cytoplasm</keyword>
<dbReference type="Pfam" id="PF02463">
    <property type="entry name" value="SMC_N"/>
    <property type="match status" value="1"/>
</dbReference>
<reference evidence="12 13" key="1">
    <citation type="submission" date="2018-03" db="EMBL/GenBank/DDBJ databases">
        <title>Genomic Encyclopedia of Archaeal and Bacterial Type Strains, Phase II (KMG-II): from individual species to whole genera.</title>
        <authorList>
            <person name="Goeker M."/>
        </authorList>
    </citation>
    <scope>NUCLEOTIDE SEQUENCE [LARGE SCALE GENOMIC DNA]</scope>
    <source>
        <strain evidence="12 13">DSM 28229</strain>
    </source>
</reference>
<evidence type="ECO:0000256" key="10">
    <source>
        <dbReference type="RuleBase" id="RU000578"/>
    </source>
</evidence>
<evidence type="ECO:0000313" key="12">
    <source>
        <dbReference type="EMBL" id="PWJ36126.1"/>
    </source>
</evidence>
<accession>A0A315Z2V3</accession>
<organism evidence="12 13">
    <name type="scientific">Sediminitomix flava</name>
    <dbReference type="NCBI Taxonomy" id="379075"/>
    <lineage>
        <taxon>Bacteria</taxon>
        <taxon>Pseudomonadati</taxon>
        <taxon>Bacteroidota</taxon>
        <taxon>Cytophagia</taxon>
        <taxon>Cytophagales</taxon>
        <taxon>Flammeovirgaceae</taxon>
        <taxon>Sediminitomix</taxon>
    </lineage>
</organism>
<dbReference type="PANTHER" id="PTHR32182:SF0">
    <property type="entry name" value="DNA REPLICATION AND REPAIR PROTEIN RECF"/>
    <property type="match status" value="1"/>
</dbReference>
<keyword evidence="8 9" id="KW-0238">DNA-binding</keyword>
<dbReference type="EMBL" id="QGDO01000009">
    <property type="protein sequence ID" value="PWJ36126.1"/>
    <property type="molecule type" value="Genomic_DNA"/>
</dbReference>
<keyword evidence="13" id="KW-1185">Reference proteome</keyword>
<evidence type="ECO:0000259" key="11">
    <source>
        <dbReference type="Pfam" id="PF02463"/>
    </source>
</evidence>
<dbReference type="Gene3D" id="3.40.50.300">
    <property type="entry name" value="P-loop containing nucleotide triphosphate hydrolases"/>
    <property type="match status" value="1"/>
</dbReference>
<dbReference type="HAMAP" id="MF_00365">
    <property type="entry name" value="RecF"/>
    <property type="match status" value="1"/>
</dbReference>
<keyword evidence="7 9" id="KW-0067">ATP-binding</keyword>
<dbReference type="PROSITE" id="PS00618">
    <property type="entry name" value="RECF_2"/>
    <property type="match status" value="1"/>
</dbReference>
<dbReference type="Gene3D" id="1.20.1050.90">
    <property type="entry name" value="RecF/RecN/SMC, N-terminal domain"/>
    <property type="match status" value="1"/>
</dbReference>
<feature type="binding site" evidence="9">
    <location>
        <begin position="30"/>
        <end position="37"/>
    </location>
    <ligand>
        <name>ATP</name>
        <dbReference type="ChEBI" id="CHEBI:30616"/>
    </ligand>
</feature>
<keyword evidence="5 9" id="KW-0235">DNA replication</keyword>
<dbReference type="GO" id="GO:0005524">
    <property type="term" value="F:ATP binding"/>
    <property type="evidence" value="ECO:0007669"/>
    <property type="project" value="UniProtKB-UniRule"/>
</dbReference>
<dbReference type="AlphaFoldDB" id="A0A315Z2V3"/>
<evidence type="ECO:0000256" key="6">
    <source>
        <dbReference type="ARBA" id="ARBA00022741"/>
    </source>
</evidence>
<dbReference type="GO" id="GO:0006302">
    <property type="term" value="P:double-strand break repair"/>
    <property type="evidence" value="ECO:0007669"/>
    <property type="project" value="TreeGrafter"/>
</dbReference>
<dbReference type="GO" id="GO:0009432">
    <property type="term" value="P:SOS response"/>
    <property type="evidence" value="ECO:0007669"/>
    <property type="project" value="UniProtKB-UniRule"/>
</dbReference>
<dbReference type="RefSeq" id="WP_109622566.1">
    <property type="nucleotide sequence ID" value="NZ_QGDO01000009.1"/>
</dbReference>
<dbReference type="Proteomes" id="UP000245535">
    <property type="component" value="Unassembled WGS sequence"/>
</dbReference>
<keyword evidence="9 10" id="KW-0234">DNA repair</keyword>
<evidence type="ECO:0000256" key="8">
    <source>
        <dbReference type="ARBA" id="ARBA00023125"/>
    </source>
</evidence>